<name>A0A428PLW0_9HYPO</name>
<dbReference type="PANTHER" id="PTHR43586">
    <property type="entry name" value="CYSTEINE DESULFURASE"/>
    <property type="match status" value="1"/>
</dbReference>
<proteinExistence type="predicted"/>
<dbReference type="Gene3D" id="3.90.1150.10">
    <property type="entry name" value="Aspartate Aminotransferase, domain 1"/>
    <property type="match status" value="1"/>
</dbReference>
<comment type="caution">
    <text evidence="3">The sequence shown here is derived from an EMBL/GenBank/DDBJ whole genome shotgun (WGS) entry which is preliminary data.</text>
</comment>
<dbReference type="AlphaFoldDB" id="A0A428PLW0"/>
<feature type="domain" description="Aminotransferase class V" evidence="2">
    <location>
        <begin position="105"/>
        <end position="433"/>
    </location>
</feature>
<dbReference type="PANTHER" id="PTHR43586:SF8">
    <property type="entry name" value="CYSTEINE DESULFURASE 1, CHLOROPLASTIC"/>
    <property type="match status" value="1"/>
</dbReference>
<gene>
    <name evidence="3" type="ORF">CEP54_010129</name>
</gene>
<evidence type="ECO:0000313" key="4">
    <source>
        <dbReference type="Proteomes" id="UP000288168"/>
    </source>
</evidence>
<dbReference type="OrthoDB" id="5978656at2759"/>
<dbReference type="Proteomes" id="UP000288168">
    <property type="component" value="Unassembled WGS sequence"/>
</dbReference>
<dbReference type="EMBL" id="NKCI01000116">
    <property type="protein sequence ID" value="RSL54005.1"/>
    <property type="molecule type" value="Genomic_DNA"/>
</dbReference>
<accession>A0A428PLW0</accession>
<dbReference type="STRING" id="1325734.A0A428PLW0"/>
<dbReference type="InterPro" id="IPR000192">
    <property type="entry name" value="Aminotrans_V_dom"/>
</dbReference>
<dbReference type="InterPro" id="IPR015421">
    <property type="entry name" value="PyrdxlP-dep_Trfase_major"/>
</dbReference>
<keyword evidence="1" id="KW-0663">Pyridoxal phosphate</keyword>
<keyword evidence="4" id="KW-1185">Reference proteome</keyword>
<evidence type="ECO:0000313" key="3">
    <source>
        <dbReference type="EMBL" id="RSL54005.1"/>
    </source>
</evidence>
<reference evidence="3 4" key="1">
    <citation type="submission" date="2017-06" db="EMBL/GenBank/DDBJ databases">
        <title>Comparative genomic analysis of Ambrosia Fusariam Clade fungi.</title>
        <authorList>
            <person name="Stajich J.E."/>
            <person name="Carrillo J."/>
            <person name="Kijimoto T."/>
            <person name="Eskalen A."/>
            <person name="O'Donnell K."/>
            <person name="Kasson M."/>
        </authorList>
    </citation>
    <scope>NUCLEOTIDE SEQUENCE [LARGE SCALE GENOMIC DNA]</scope>
    <source>
        <strain evidence="3 4">NRRL62584</strain>
    </source>
</reference>
<organism evidence="3 4">
    <name type="scientific">Fusarium duplospermum</name>
    <dbReference type="NCBI Taxonomy" id="1325734"/>
    <lineage>
        <taxon>Eukaryota</taxon>
        <taxon>Fungi</taxon>
        <taxon>Dikarya</taxon>
        <taxon>Ascomycota</taxon>
        <taxon>Pezizomycotina</taxon>
        <taxon>Sordariomycetes</taxon>
        <taxon>Hypocreomycetidae</taxon>
        <taxon>Hypocreales</taxon>
        <taxon>Nectriaceae</taxon>
        <taxon>Fusarium</taxon>
        <taxon>Fusarium solani species complex</taxon>
    </lineage>
</organism>
<dbReference type="InterPro" id="IPR015422">
    <property type="entry name" value="PyrdxlP-dep_Trfase_small"/>
</dbReference>
<dbReference type="Pfam" id="PF00266">
    <property type="entry name" value="Aminotran_5"/>
    <property type="match status" value="1"/>
</dbReference>
<dbReference type="SUPFAM" id="SSF53383">
    <property type="entry name" value="PLP-dependent transferases"/>
    <property type="match status" value="1"/>
</dbReference>
<dbReference type="InterPro" id="IPR015424">
    <property type="entry name" value="PyrdxlP-dep_Trfase"/>
</dbReference>
<dbReference type="Gene3D" id="3.40.640.10">
    <property type="entry name" value="Type I PLP-dependent aspartate aminotransferase-like (Major domain)"/>
    <property type="match status" value="1"/>
</dbReference>
<sequence length="450" mass="49726">MKRMLTPHHRTIILHPLLIRLIHPSTMAPSRVDSVVDSSTPTTFPKDRHPDAKWSAYRRLVPLVDTDGYTYLNASFAPPSNLIVHDAITRYSNDALHSPAPKPEWQKMAIETRELIAKYINAPSPESVALTRDTTEGLNCFIRGMKFTPGDNVVILDSEHPNHAYGWMAMRAAGLEVRQVPTIPLAEKTGSVSAANADTFAPYVDDCTRAIGISSVMFHSGQWNDIAGISARYRPKGIHVLVDMTQQVGFATVDVQALGLSAAAFALHKGLNCPTGLAALYVDPEVIAQANPQPPIVGYGAVHNTRADLLVPSDEIIYHPNTRRFEHLNVSLVATTAANAFLKFYLNEMGPGNVEEHLYSLGDSLRRECQDLGIDIVGPTSRKEHAHHLYILDVHDPRWTEHLRAKQILITPYRLGIRISFGFYNNFEDVKKLAAALKSGLELGFPVGKV</sequence>
<evidence type="ECO:0000256" key="1">
    <source>
        <dbReference type="ARBA" id="ARBA00022898"/>
    </source>
</evidence>
<evidence type="ECO:0000259" key="2">
    <source>
        <dbReference type="Pfam" id="PF00266"/>
    </source>
</evidence>
<protein>
    <recommendedName>
        <fullName evidence="2">Aminotransferase class V domain-containing protein</fullName>
    </recommendedName>
</protein>